<dbReference type="AlphaFoldDB" id="A0A0C3PZI2"/>
<organism evidence="1 2">
    <name type="scientific">Tulasnella calospora MUT 4182</name>
    <dbReference type="NCBI Taxonomy" id="1051891"/>
    <lineage>
        <taxon>Eukaryota</taxon>
        <taxon>Fungi</taxon>
        <taxon>Dikarya</taxon>
        <taxon>Basidiomycota</taxon>
        <taxon>Agaricomycotina</taxon>
        <taxon>Agaricomycetes</taxon>
        <taxon>Cantharellales</taxon>
        <taxon>Tulasnellaceae</taxon>
        <taxon>Tulasnella</taxon>
    </lineage>
</organism>
<dbReference type="Proteomes" id="UP000054248">
    <property type="component" value="Unassembled WGS sequence"/>
</dbReference>
<proteinExistence type="predicted"/>
<dbReference type="EMBL" id="KN823155">
    <property type="protein sequence ID" value="KIO20940.1"/>
    <property type="molecule type" value="Genomic_DNA"/>
</dbReference>
<name>A0A0C3PZI2_9AGAM</name>
<evidence type="ECO:0000313" key="1">
    <source>
        <dbReference type="EMBL" id="KIO20940.1"/>
    </source>
</evidence>
<dbReference type="HOGENOM" id="CLU_2656276_0_0_1"/>
<accession>A0A0C3PZI2</accession>
<gene>
    <name evidence="1" type="ORF">M407DRAFT_245648</name>
</gene>
<protein>
    <submittedName>
        <fullName evidence="1">Uncharacterized protein</fullName>
    </submittedName>
</protein>
<reference evidence="1 2" key="1">
    <citation type="submission" date="2014-04" db="EMBL/GenBank/DDBJ databases">
        <authorList>
            <consortium name="DOE Joint Genome Institute"/>
            <person name="Kuo A."/>
            <person name="Girlanda M."/>
            <person name="Perotto S."/>
            <person name="Kohler A."/>
            <person name="Nagy L.G."/>
            <person name="Floudas D."/>
            <person name="Copeland A."/>
            <person name="Barry K.W."/>
            <person name="Cichocki N."/>
            <person name="Veneault-Fourrey C."/>
            <person name="LaButti K."/>
            <person name="Lindquist E.A."/>
            <person name="Lipzen A."/>
            <person name="Lundell T."/>
            <person name="Morin E."/>
            <person name="Murat C."/>
            <person name="Sun H."/>
            <person name="Tunlid A."/>
            <person name="Henrissat B."/>
            <person name="Grigoriev I.V."/>
            <person name="Hibbett D.S."/>
            <person name="Martin F."/>
            <person name="Nordberg H.P."/>
            <person name="Cantor M.N."/>
            <person name="Hua S.X."/>
        </authorList>
    </citation>
    <scope>NUCLEOTIDE SEQUENCE [LARGE SCALE GENOMIC DNA]</scope>
    <source>
        <strain evidence="1 2">MUT 4182</strain>
    </source>
</reference>
<evidence type="ECO:0000313" key="2">
    <source>
        <dbReference type="Proteomes" id="UP000054248"/>
    </source>
</evidence>
<reference evidence="2" key="2">
    <citation type="submission" date="2015-01" db="EMBL/GenBank/DDBJ databases">
        <title>Evolutionary Origins and Diversification of the Mycorrhizal Mutualists.</title>
        <authorList>
            <consortium name="DOE Joint Genome Institute"/>
            <consortium name="Mycorrhizal Genomics Consortium"/>
            <person name="Kohler A."/>
            <person name="Kuo A."/>
            <person name="Nagy L.G."/>
            <person name="Floudas D."/>
            <person name="Copeland A."/>
            <person name="Barry K.W."/>
            <person name="Cichocki N."/>
            <person name="Veneault-Fourrey C."/>
            <person name="LaButti K."/>
            <person name="Lindquist E.A."/>
            <person name="Lipzen A."/>
            <person name="Lundell T."/>
            <person name="Morin E."/>
            <person name="Murat C."/>
            <person name="Riley R."/>
            <person name="Ohm R."/>
            <person name="Sun H."/>
            <person name="Tunlid A."/>
            <person name="Henrissat B."/>
            <person name="Grigoriev I.V."/>
            <person name="Hibbett D.S."/>
            <person name="Martin F."/>
        </authorList>
    </citation>
    <scope>NUCLEOTIDE SEQUENCE [LARGE SCALE GENOMIC DNA]</scope>
    <source>
        <strain evidence="2">MUT 4182</strain>
    </source>
</reference>
<sequence>MKLVHRRPRVDDVNIWVVGRDGRGLRMKKMRKRQLIVITRASNAASCPRIYSDSDNVAKVSLSRRRPHRQGGRRRQ</sequence>
<keyword evidence="2" id="KW-1185">Reference proteome</keyword>